<gene>
    <name evidence="1" type="ORF">BTO18_14490</name>
</gene>
<sequence>MVLKKVMNCAKCNSSNSIRKGLRNNKQRFYCKDCKRCYQSEYVYNAYKPETNNFIKSLLKESCGVRSIGRILHISKNTVLSRMLKISKQIKIPYFNKFGCEFNV</sequence>
<organism evidence="1 2">
    <name type="scientific">Polaribacter porphyrae</name>
    <dbReference type="NCBI Taxonomy" id="1137780"/>
    <lineage>
        <taxon>Bacteria</taxon>
        <taxon>Pseudomonadati</taxon>
        <taxon>Bacteroidota</taxon>
        <taxon>Flavobacteriia</taxon>
        <taxon>Flavobacteriales</taxon>
        <taxon>Flavobacteriaceae</taxon>
    </lineage>
</organism>
<evidence type="ECO:0000313" key="2">
    <source>
        <dbReference type="Proteomes" id="UP000238882"/>
    </source>
</evidence>
<dbReference type="EMBL" id="MSCN01000001">
    <property type="protein sequence ID" value="PQJ80309.1"/>
    <property type="molecule type" value="Genomic_DNA"/>
</dbReference>
<dbReference type="PANTHER" id="PTHR47923:SF1">
    <property type="entry name" value="INSERTION ELEMENT IS1 1 PROTEIN INSA-RELATED"/>
    <property type="match status" value="1"/>
</dbReference>
<dbReference type="AlphaFoldDB" id="A0A2S7WRU5"/>
<dbReference type="InterPro" id="IPR051252">
    <property type="entry name" value="IS1_transposase_InsA"/>
</dbReference>
<dbReference type="GO" id="GO:0006313">
    <property type="term" value="P:DNA transposition"/>
    <property type="evidence" value="ECO:0007669"/>
    <property type="project" value="TreeGrafter"/>
</dbReference>
<protein>
    <recommendedName>
        <fullName evidence="3">Transposase</fullName>
    </recommendedName>
</protein>
<reference evidence="1 2" key="1">
    <citation type="submission" date="2016-12" db="EMBL/GenBank/DDBJ databases">
        <title>Trade-off between light-utilization and light-protection in marine flavobacteria.</title>
        <authorList>
            <person name="Kumagai Y."/>
            <person name="Yoshizawa S."/>
            <person name="Kogure K."/>
            <person name="Iwasaki W."/>
        </authorList>
    </citation>
    <scope>NUCLEOTIDE SEQUENCE [LARGE SCALE GENOMIC DNA]</scope>
    <source>
        <strain evidence="1 2">NBRC 108759</strain>
    </source>
</reference>
<keyword evidence="2" id="KW-1185">Reference proteome</keyword>
<accession>A0A2S7WRU5</accession>
<dbReference type="Proteomes" id="UP000238882">
    <property type="component" value="Unassembled WGS sequence"/>
</dbReference>
<comment type="caution">
    <text evidence="1">The sequence shown here is derived from an EMBL/GenBank/DDBJ whole genome shotgun (WGS) entry which is preliminary data.</text>
</comment>
<evidence type="ECO:0000313" key="1">
    <source>
        <dbReference type="EMBL" id="PQJ80309.1"/>
    </source>
</evidence>
<name>A0A2S7WRU5_9FLAO</name>
<evidence type="ECO:0008006" key="3">
    <source>
        <dbReference type="Google" id="ProtNLM"/>
    </source>
</evidence>
<dbReference type="PANTHER" id="PTHR47923">
    <property type="entry name" value="INSERTION ELEMENT IS1 1 PROTEIN INSA-RELATED"/>
    <property type="match status" value="1"/>
</dbReference>
<proteinExistence type="predicted"/>